<accession>A0A2P4EY98</accession>
<dbReference type="RefSeq" id="WP_104737394.1">
    <property type="nucleotide sequence ID" value="NZ_BMHR01000001.1"/>
</dbReference>
<feature type="transmembrane region" description="Helical" evidence="1">
    <location>
        <begin position="330"/>
        <end position="348"/>
    </location>
</feature>
<feature type="transmembrane region" description="Helical" evidence="1">
    <location>
        <begin position="121"/>
        <end position="145"/>
    </location>
</feature>
<dbReference type="AlphaFoldDB" id="A0A2P4EY98"/>
<comment type="caution">
    <text evidence="2">The sequence shown here is derived from an EMBL/GenBank/DDBJ whole genome shotgun (WGS) entry which is preliminary data.</text>
</comment>
<evidence type="ECO:0008006" key="4">
    <source>
        <dbReference type="Google" id="ProtNLM"/>
    </source>
</evidence>
<organism evidence="2 3">
    <name type="scientific">Halopseudomonas oceani</name>
    <dbReference type="NCBI Taxonomy" id="1708783"/>
    <lineage>
        <taxon>Bacteria</taxon>
        <taxon>Pseudomonadati</taxon>
        <taxon>Pseudomonadota</taxon>
        <taxon>Gammaproteobacteria</taxon>
        <taxon>Pseudomonadales</taxon>
        <taxon>Pseudomonadaceae</taxon>
        <taxon>Halopseudomonas</taxon>
    </lineage>
</organism>
<feature type="transmembrane region" description="Helical" evidence="1">
    <location>
        <begin position="151"/>
        <end position="170"/>
    </location>
</feature>
<name>A0A2P4EY98_9GAMM</name>
<gene>
    <name evidence="2" type="ORF">C1949_05150</name>
</gene>
<dbReference type="Proteomes" id="UP000243451">
    <property type="component" value="Unassembled WGS sequence"/>
</dbReference>
<feature type="transmembrane region" description="Helical" evidence="1">
    <location>
        <begin position="230"/>
        <end position="248"/>
    </location>
</feature>
<feature type="transmembrane region" description="Helical" evidence="1">
    <location>
        <begin position="360"/>
        <end position="380"/>
    </location>
</feature>
<feature type="transmembrane region" description="Helical" evidence="1">
    <location>
        <begin position="87"/>
        <end position="109"/>
    </location>
</feature>
<feature type="transmembrane region" description="Helical" evidence="1">
    <location>
        <begin position="302"/>
        <end position="323"/>
    </location>
</feature>
<dbReference type="EMBL" id="PPSK01000003">
    <property type="protein sequence ID" value="POB05156.1"/>
    <property type="molecule type" value="Genomic_DNA"/>
</dbReference>
<evidence type="ECO:0000313" key="2">
    <source>
        <dbReference type="EMBL" id="POB05156.1"/>
    </source>
</evidence>
<feature type="transmembrane region" description="Helical" evidence="1">
    <location>
        <begin position="385"/>
        <end position="406"/>
    </location>
</feature>
<dbReference type="OrthoDB" id="8566379at2"/>
<keyword evidence="1" id="KW-0472">Membrane</keyword>
<sequence>MSNMAGVRFLLAVLAIALLFAVYKQGFSGALYYDDYGNLEGLSKIVDLHSAKQFVFGGFAGPLGRPIALASFALQASGWPENSASLLFVNALIHLANATLLGLLGYMCVRLSLSLPRGKAFWVAFGAALLWAGLPLLASTSLIAIQRMTGLAALFSILGLVGFTWSYRLYASSPVRGLFCQFSLLGLGTLLAMFSKESGALTPLFALAIETLVRRDVLRSPGHWVHKLRFVVLLLALAVFLIYLSPLMRDYFSVSDVRGYSAWERLQIEQVVLWDYLRALFVPMPSLFGPFHDDYPRTVDSLSSAVAAFAWLLALVLGVWLHLSGRSRWLLFAVLWFMFGHLLESTTIQLELYFEHRNYLPMYGVCLALTVAVVSVPMVYRRVAVFSFALFVLLQWAVLLSVTSMWGQPIKAANVWAAEKPASSRAVTHAVFLELSGADENVADLNYQYIRRQRYEYTLSLLDRTIEHCPGCVSVRLQAIGYACKLNRFDEAKARLRGTVSFAAGAEKPRSVVDGLFGLRELIQEGRCGDLSGNDLLALIEALSDSQLFKINHISTRIYFLAAAVAEDLGRASERDAYLLKAEASSPVALPVLQYQLKVAMATNQLEQALKAIDRRYPFVADSKGAMTKAVLDEIKAGVLEEIAQGSTGGTQERDE</sequence>
<protein>
    <recommendedName>
        <fullName evidence="4">Tetratricopeptide repeat protein</fullName>
    </recommendedName>
</protein>
<evidence type="ECO:0000313" key="3">
    <source>
        <dbReference type="Proteomes" id="UP000243451"/>
    </source>
</evidence>
<proteinExistence type="predicted"/>
<keyword evidence="1" id="KW-1133">Transmembrane helix</keyword>
<keyword evidence="3" id="KW-1185">Reference proteome</keyword>
<evidence type="ECO:0000256" key="1">
    <source>
        <dbReference type="SAM" id="Phobius"/>
    </source>
</evidence>
<reference evidence="2 3" key="1">
    <citation type="submission" date="2018-01" db="EMBL/GenBank/DDBJ databases">
        <title>Draft genome of the type strain Pseudomonas oceani DSM 100277 isolated from the deep water in Okinawa trough, northwestern Pacific Ocean.</title>
        <authorList>
            <person name="Gomila M."/>
            <person name="Mulet M."/>
            <person name="Garcia-Valdes E."/>
            <person name="Lalucat J."/>
        </authorList>
    </citation>
    <scope>NUCLEOTIDE SEQUENCE [LARGE SCALE GENOMIC DNA]</scope>
    <source>
        <strain evidence="2 3">DSM 100277</strain>
    </source>
</reference>
<keyword evidence="1" id="KW-0812">Transmembrane</keyword>